<evidence type="ECO:0000313" key="2">
    <source>
        <dbReference type="Proteomes" id="UP001595191"/>
    </source>
</evidence>
<name>A0ACC7LN72_9FLAO</name>
<dbReference type="EMBL" id="JBHFPV010000001">
    <property type="protein sequence ID" value="MFH6603012.1"/>
    <property type="molecule type" value="Genomic_DNA"/>
</dbReference>
<reference evidence="1" key="1">
    <citation type="submission" date="2024-09" db="EMBL/GenBank/DDBJ databases">
        <authorList>
            <person name="Liu J."/>
        </authorList>
    </citation>
    <scope>NUCLEOTIDE SEQUENCE</scope>
    <source>
        <strain evidence="1">NBU2967</strain>
    </source>
</reference>
<keyword evidence="2" id="KW-1185">Reference proteome</keyword>
<dbReference type="Proteomes" id="UP001595191">
    <property type="component" value="Unassembled WGS sequence"/>
</dbReference>
<proteinExistence type="predicted"/>
<sequence length="318" mass="36650">MVLEHYISELLYRHSCVMVPGFGAFLTQRKSAVLDSYTNTFYPPNKILSFNGQLTSNDGLLVSYMANARQVSYDEMLKRLEKSVEHWKKRLAKGELLFLDKIGELHLNKDGKIIFQPFDKVNYLTSSFGLVPFVTPEVTREVLKEEVEQIEERIPFIITPERREKSSFNIRPYMKYAAIFLLALSTGLTGLRFYNETAKADQLAREEAQQKISDHIQEATFFDAAPIELPTVTLDVITKKKSEAVHHIVAGAFRFKKNADRKIRLLKRRGYEAEYLGTNDHGLHMVTYSRYADAKEALKALHQIKRTESHDAWLLSKK</sequence>
<protein>
    <submittedName>
        <fullName evidence="1">SPOR domain-containing protein</fullName>
    </submittedName>
</protein>
<accession>A0ACC7LN72</accession>
<organism evidence="1 2">
    <name type="scientific">Meishania litoralis</name>
    <dbReference type="NCBI Taxonomy" id="3434685"/>
    <lineage>
        <taxon>Bacteria</taxon>
        <taxon>Pseudomonadati</taxon>
        <taxon>Bacteroidota</taxon>
        <taxon>Flavobacteriia</taxon>
        <taxon>Flavobacteriales</taxon>
        <taxon>Flavobacteriaceae</taxon>
        <taxon>Meishania</taxon>
    </lineage>
</organism>
<comment type="caution">
    <text evidence="1">The sequence shown here is derived from an EMBL/GenBank/DDBJ whole genome shotgun (WGS) entry which is preliminary data.</text>
</comment>
<gene>
    <name evidence="1" type="ORF">ACEZ3G_05950</name>
</gene>
<evidence type="ECO:0000313" key="1">
    <source>
        <dbReference type="EMBL" id="MFH6603012.1"/>
    </source>
</evidence>